<dbReference type="PROSITE" id="PS51257">
    <property type="entry name" value="PROKAR_LIPOPROTEIN"/>
    <property type="match status" value="1"/>
</dbReference>
<dbReference type="PANTHER" id="PTHR30203">
    <property type="entry name" value="OUTER MEMBRANE CATION EFFLUX PROTEIN"/>
    <property type="match status" value="1"/>
</dbReference>
<comment type="subcellular location">
    <subcellularLocation>
        <location evidence="2">Cell membrane</location>
        <topology evidence="2">Lipid-anchor</topology>
    </subcellularLocation>
</comment>
<dbReference type="NCBIfam" id="TIGR01845">
    <property type="entry name" value="outer_NodT"/>
    <property type="match status" value="1"/>
</dbReference>
<dbReference type="Gene3D" id="2.20.200.10">
    <property type="entry name" value="Outer membrane efflux proteins (OEP)"/>
    <property type="match status" value="1"/>
</dbReference>
<reference evidence="5" key="1">
    <citation type="submission" date="2017-06" db="EMBL/GenBank/DDBJ databases">
        <authorList>
            <person name="Varghese N."/>
            <person name="Submissions S."/>
        </authorList>
    </citation>
    <scope>NUCLEOTIDE SEQUENCE [LARGE SCALE GENOMIC DNA]</scope>
    <source>
        <strain evidence="5">Ca-68</strain>
    </source>
</reference>
<gene>
    <name evidence="4" type="ORF">SAMN05192560_0200</name>
</gene>
<dbReference type="GO" id="GO:0015562">
    <property type="term" value="F:efflux transmembrane transporter activity"/>
    <property type="evidence" value="ECO:0007669"/>
    <property type="project" value="InterPro"/>
</dbReference>
<keyword evidence="2 4" id="KW-0449">Lipoprotein</keyword>
<dbReference type="RefSeq" id="WP_089374358.1">
    <property type="nucleotide sequence ID" value="NZ_FZOA01000001.1"/>
</dbReference>
<evidence type="ECO:0000256" key="3">
    <source>
        <dbReference type="SAM" id="Coils"/>
    </source>
</evidence>
<sequence>MKMNRHVLSFSLLAVLGACSFAPELKLPEVPVAQAYKEIEPWVPAQPGDELPRGAWWTLYGDAGLNTLQDQLVAGNPNLAVALARYEQAAAYSQQARSALFPSLSANGQAGRNRVSENRPLVPANSSIPPTYSNYSIGLQASYELDLWERVRNTVQAGDAEAVAAQADLESARLSLQAQLADNYIVLRGLDQQLHLLQETVQARDKALAVTQTRHDAGIVPGMDVSRAQTQLESARSQLEQVKAQRAIVEHAIAVLVGESPSSFSMADNTAEIALPHIPVALPSTLLQRRPDIAAAQRRVEAANASVGVAKTAFFPALSLGAALGYQSISTGNWLSAPSNFWSIGPTMVFQLFDGGRRKAQVAQAEAVLSENGARYRGVVLEAFQQVEDNLARLNHYRSAADAERLAAASAQKTLDFALNRYREGAANYLEVTSAQTQALDTQRELLTLNVSQLRASVELVRALGGGWQQSQAAE</sequence>
<keyword evidence="2" id="KW-0732">Signal</keyword>
<feature type="coiled-coil region" evidence="3">
    <location>
        <begin position="225"/>
        <end position="252"/>
    </location>
</feature>
<accession>A0A238XWD9</accession>
<dbReference type="OrthoDB" id="9770517at2"/>
<dbReference type="AlphaFoldDB" id="A0A238XWD9"/>
<proteinExistence type="inferred from homology"/>
<evidence type="ECO:0000256" key="1">
    <source>
        <dbReference type="ARBA" id="ARBA00007613"/>
    </source>
</evidence>
<dbReference type="Proteomes" id="UP000198305">
    <property type="component" value="Unassembled WGS sequence"/>
</dbReference>
<evidence type="ECO:0000313" key="5">
    <source>
        <dbReference type="Proteomes" id="UP000198305"/>
    </source>
</evidence>
<name>A0A238XWD9_9PROT</name>
<dbReference type="InterPro" id="IPR010131">
    <property type="entry name" value="MdtP/NodT-like"/>
</dbReference>
<protein>
    <submittedName>
        <fullName evidence="4">Efflux transporter, outer membrane factor (OMF) lipoprotein, NodT family</fullName>
    </submittedName>
</protein>
<comment type="similarity">
    <text evidence="1 2">Belongs to the outer membrane factor (OMF) (TC 1.B.17) family.</text>
</comment>
<keyword evidence="2" id="KW-0564">Palmitate</keyword>
<evidence type="ECO:0000256" key="2">
    <source>
        <dbReference type="RuleBase" id="RU362097"/>
    </source>
</evidence>
<dbReference type="SUPFAM" id="SSF56954">
    <property type="entry name" value="Outer membrane efflux proteins (OEP)"/>
    <property type="match status" value="1"/>
</dbReference>
<dbReference type="Gene3D" id="1.20.1600.10">
    <property type="entry name" value="Outer membrane efflux proteins (OEP)"/>
    <property type="match status" value="1"/>
</dbReference>
<keyword evidence="3" id="KW-0175">Coiled coil</keyword>
<dbReference type="Pfam" id="PF02321">
    <property type="entry name" value="OEP"/>
    <property type="match status" value="2"/>
</dbReference>
<dbReference type="PANTHER" id="PTHR30203:SF33">
    <property type="entry name" value="BLR4455 PROTEIN"/>
    <property type="match status" value="1"/>
</dbReference>
<keyword evidence="5" id="KW-1185">Reference proteome</keyword>
<keyword evidence="2" id="KW-1134">Transmembrane beta strand</keyword>
<keyword evidence="2" id="KW-0812">Transmembrane</keyword>
<evidence type="ECO:0000313" key="4">
    <source>
        <dbReference type="EMBL" id="SNR62299.1"/>
    </source>
</evidence>
<keyword evidence="2" id="KW-0472">Membrane</keyword>
<feature type="signal peptide" evidence="2">
    <location>
        <begin position="1"/>
        <end position="22"/>
    </location>
</feature>
<dbReference type="GO" id="GO:0005886">
    <property type="term" value="C:plasma membrane"/>
    <property type="evidence" value="ECO:0007669"/>
    <property type="project" value="UniProtKB-SubCell"/>
</dbReference>
<feature type="chain" id="PRO_5011809285" evidence="2">
    <location>
        <begin position="23"/>
        <end position="475"/>
    </location>
</feature>
<dbReference type="InterPro" id="IPR003423">
    <property type="entry name" value="OMP_efflux"/>
</dbReference>
<dbReference type="EMBL" id="FZOA01000001">
    <property type="protein sequence ID" value="SNR62299.1"/>
    <property type="molecule type" value="Genomic_DNA"/>
</dbReference>
<organism evidence="4 5">
    <name type="scientific">Methylobacillus rhizosphaerae</name>
    <dbReference type="NCBI Taxonomy" id="551994"/>
    <lineage>
        <taxon>Bacteria</taxon>
        <taxon>Pseudomonadati</taxon>
        <taxon>Pseudomonadota</taxon>
        <taxon>Betaproteobacteria</taxon>
        <taxon>Nitrosomonadales</taxon>
        <taxon>Methylophilaceae</taxon>
        <taxon>Methylobacillus</taxon>
    </lineage>
</organism>